<sequence>MNMPADKDDDKLDDANLVTVAERANEISAGVLVNILADEGIRAVSVGGFTAGFRAEAPGWVQVKVFEKDSERAKKIIAEVKEANPENE</sequence>
<proteinExistence type="predicted"/>
<dbReference type="InterPro" id="IPR018551">
    <property type="entry name" value="DUF2007"/>
</dbReference>
<evidence type="ECO:0000259" key="1">
    <source>
        <dbReference type="Pfam" id="PF09413"/>
    </source>
</evidence>
<dbReference type="OrthoDB" id="215050at2"/>
<dbReference type="RefSeq" id="WP_008680023.1">
    <property type="nucleotide sequence ID" value="NZ_ANOH01000218.1"/>
</dbReference>
<evidence type="ECO:0000313" key="2">
    <source>
        <dbReference type="EMBL" id="EMI55374.1"/>
    </source>
</evidence>
<comment type="caution">
    <text evidence="2">The sequence shown here is derived from an EMBL/GenBank/DDBJ whole genome shotgun (WGS) entry which is preliminary data.</text>
</comment>
<keyword evidence="3" id="KW-1185">Reference proteome</keyword>
<reference evidence="2 3" key="1">
    <citation type="journal article" date="2013" name="Mar. Genomics">
        <title>Expression of sulfatases in Rhodopirellula baltica and the diversity of sulfatases in the genus Rhodopirellula.</title>
        <authorList>
            <person name="Wegner C.E."/>
            <person name="Richter-Heitmann T."/>
            <person name="Klindworth A."/>
            <person name="Klockow C."/>
            <person name="Richter M."/>
            <person name="Achstetter T."/>
            <person name="Glockner F.O."/>
            <person name="Harder J."/>
        </authorList>
    </citation>
    <scope>NUCLEOTIDE SEQUENCE [LARGE SCALE GENOMIC DNA]</scope>
    <source>
        <strain evidence="2 3">SM41</strain>
    </source>
</reference>
<accession>M5U278</accession>
<organism evidence="2 3">
    <name type="scientific">Rhodopirellula sallentina SM41</name>
    <dbReference type="NCBI Taxonomy" id="1263870"/>
    <lineage>
        <taxon>Bacteria</taxon>
        <taxon>Pseudomonadati</taxon>
        <taxon>Planctomycetota</taxon>
        <taxon>Planctomycetia</taxon>
        <taxon>Pirellulales</taxon>
        <taxon>Pirellulaceae</taxon>
        <taxon>Rhodopirellula</taxon>
    </lineage>
</organism>
<dbReference type="AlphaFoldDB" id="M5U278"/>
<name>M5U278_9BACT</name>
<dbReference type="Proteomes" id="UP000011885">
    <property type="component" value="Unassembled WGS sequence"/>
</dbReference>
<protein>
    <recommendedName>
        <fullName evidence="1">DUF2007 domain-containing protein</fullName>
    </recommendedName>
</protein>
<dbReference type="PATRIC" id="fig|1263870.3.peg.3380"/>
<gene>
    <name evidence="2" type="ORF">RSSM_03186</name>
</gene>
<dbReference type="Pfam" id="PF09413">
    <property type="entry name" value="DUF2007"/>
    <property type="match status" value="1"/>
</dbReference>
<feature type="domain" description="DUF2007" evidence="1">
    <location>
        <begin position="18"/>
        <end position="80"/>
    </location>
</feature>
<dbReference type="EMBL" id="ANOH01000218">
    <property type="protein sequence ID" value="EMI55374.1"/>
    <property type="molecule type" value="Genomic_DNA"/>
</dbReference>
<evidence type="ECO:0000313" key="3">
    <source>
        <dbReference type="Proteomes" id="UP000011885"/>
    </source>
</evidence>